<organism evidence="1 2">
    <name type="scientific">Desulfonema magnum</name>
    <dbReference type="NCBI Taxonomy" id="45655"/>
    <lineage>
        <taxon>Bacteria</taxon>
        <taxon>Pseudomonadati</taxon>
        <taxon>Thermodesulfobacteriota</taxon>
        <taxon>Desulfobacteria</taxon>
        <taxon>Desulfobacterales</taxon>
        <taxon>Desulfococcaceae</taxon>
        <taxon>Desulfonema</taxon>
    </lineage>
</organism>
<dbReference type="AlphaFoldDB" id="A0A975BIF3"/>
<keyword evidence="2" id="KW-1185">Reference proteome</keyword>
<dbReference type="KEGG" id="dmm:dnm_019150"/>
<evidence type="ECO:0000313" key="1">
    <source>
        <dbReference type="EMBL" id="QTA85898.1"/>
    </source>
</evidence>
<dbReference type="Proteomes" id="UP000663722">
    <property type="component" value="Chromosome"/>
</dbReference>
<protein>
    <submittedName>
        <fullName evidence="1">Uncharacterized protein</fullName>
    </submittedName>
</protein>
<proteinExistence type="predicted"/>
<sequence length="719" mass="82821">MIDEYLKSANKFLIHQNKRAKQAEDYINGISDKDALEEAIAEWWRKYAAGEFGSLATSLPNHISDAVYQEPLFIQTMKNSSDFFKDYILSIRPELREAIIDMLQEPDRSDGTEKDAAGCLFGRVIALELAKNESDPAQMELAFSCFEVVGQFWPSFEKNFEEAVFKHGKAREEWIALLSDVSTEISAYFNLNDPTDQAEIKFEKAEWQKMGNPFYVWDSQPGFYDDKFIPFIKLEILHKLDFEAWVEALENLPLPRIKKLALMHSELEQDHQSILKLIRESSPVFDERGKWAEQRKTAALYGVMAAFRFAEKVFKVLSKKDPDSLKDLEEREIPEWFDHVFESVLERPDGKIISAGFIALLVRQHVGELVREHERGEEREWSLTERAIDILAEKLAEKCNMLELMQNIWKLEEESFGHGKEDDSEINHLLKQGLPVLQDNSMQYYLSAVLIEESLSIRDNKYGADDSGEQSPQTQKLWNWFTDLIKKRDPFIDYICNPHLPGALNWISYNIGRILAQTQEPVKEFSKAWKSLQHQRNRVLHQMPSNDMAACYPSQLLIRVGTGAILWTVDNPEESMDSDSAKSLWFGLFDSAYHLWSMKRIDVNSSSLMLLNQCIAVVPLLFNKKDIENPVRRIIEYFKTDSKMICSITWLLWKNGLPIASVDSLLYKSQVNFRDSLEEELELVKLSGSGKEMMKLYEELTAVVNGSRSPLTNSAGVQA</sequence>
<dbReference type="RefSeq" id="WP_207681771.1">
    <property type="nucleotide sequence ID" value="NZ_CP061800.1"/>
</dbReference>
<name>A0A975BIF3_9BACT</name>
<accession>A0A975BIF3</accession>
<dbReference type="EMBL" id="CP061800">
    <property type="protein sequence ID" value="QTA85898.1"/>
    <property type="molecule type" value="Genomic_DNA"/>
</dbReference>
<reference evidence="1" key="1">
    <citation type="journal article" date="2021" name="Microb. Physiol.">
        <title>Proteogenomic Insights into the Physiology of Marine, Sulfate-Reducing, Filamentous Desulfonema limicola and Desulfonema magnum.</title>
        <authorList>
            <person name="Schnaars V."/>
            <person name="Wohlbrand L."/>
            <person name="Scheve S."/>
            <person name="Hinrichs C."/>
            <person name="Reinhardt R."/>
            <person name="Rabus R."/>
        </authorList>
    </citation>
    <scope>NUCLEOTIDE SEQUENCE</scope>
    <source>
        <strain evidence="1">4be13</strain>
    </source>
</reference>
<evidence type="ECO:0000313" key="2">
    <source>
        <dbReference type="Proteomes" id="UP000663722"/>
    </source>
</evidence>
<gene>
    <name evidence="1" type="ORF">dnm_019150</name>
</gene>